<keyword evidence="15" id="KW-1185">Reference proteome</keyword>
<evidence type="ECO:0000313" key="15">
    <source>
        <dbReference type="Proteomes" id="UP000245390"/>
    </source>
</evidence>
<dbReference type="NCBIfam" id="TIGR00745">
    <property type="entry name" value="apbA_panE"/>
    <property type="match status" value="1"/>
</dbReference>
<dbReference type="EMBL" id="QGGV01000006">
    <property type="protein sequence ID" value="PWK55660.1"/>
    <property type="molecule type" value="Genomic_DNA"/>
</dbReference>
<accession>A0A316G7A3</accession>
<dbReference type="GO" id="GO:0008677">
    <property type="term" value="F:2-dehydropantoate 2-reductase activity"/>
    <property type="evidence" value="ECO:0007669"/>
    <property type="project" value="UniProtKB-EC"/>
</dbReference>
<dbReference type="EC" id="1.1.1.169" evidence="4 11"/>
<name>A0A316G7A3_9RHOB</name>
<keyword evidence="7 11" id="KW-0521">NADP</keyword>
<dbReference type="FunFam" id="1.10.1040.10:FF:000017">
    <property type="entry name" value="2-dehydropantoate 2-reductase"/>
    <property type="match status" value="1"/>
</dbReference>
<keyword evidence="8 11" id="KW-0560">Oxidoreductase</keyword>
<dbReference type="FunFam" id="3.40.50.720:FF:000307">
    <property type="entry name" value="2-dehydropantoate 2-reductase"/>
    <property type="match status" value="1"/>
</dbReference>
<dbReference type="GO" id="GO:0015940">
    <property type="term" value="P:pantothenate biosynthetic process"/>
    <property type="evidence" value="ECO:0007669"/>
    <property type="project" value="UniProtKB-UniPathway"/>
</dbReference>
<evidence type="ECO:0000256" key="5">
    <source>
        <dbReference type="ARBA" id="ARBA00019465"/>
    </source>
</evidence>
<evidence type="ECO:0000256" key="10">
    <source>
        <dbReference type="ARBA" id="ARBA00048793"/>
    </source>
</evidence>
<keyword evidence="6 11" id="KW-0566">Pantothenate biosynthesis</keyword>
<evidence type="ECO:0000256" key="3">
    <source>
        <dbReference type="ARBA" id="ARBA00007870"/>
    </source>
</evidence>
<evidence type="ECO:0000256" key="9">
    <source>
        <dbReference type="ARBA" id="ARBA00032024"/>
    </source>
</evidence>
<dbReference type="SUPFAM" id="SSF51735">
    <property type="entry name" value="NAD(P)-binding Rossmann-fold domains"/>
    <property type="match status" value="1"/>
</dbReference>
<evidence type="ECO:0000256" key="1">
    <source>
        <dbReference type="ARBA" id="ARBA00002919"/>
    </source>
</evidence>
<dbReference type="GO" id="GO:0005737">
    <property type="term" value="C:cytoplasm"/>
    <property type="evidence" value="ECO:0007669"/>
    <property type="project" value="TreeGrafter"/>
</dbReference>
<comment type="pathway">
    <text evidence="2 11">Cofactor biosynthesis; (R)-pantothenate biosynthesis; (R)-pantoate from 3-methyl-2-oxobutanoate: step 2/2.</text>
</comment>
<protein>
    <recommendedName>
        <fullName evidence="5 11">2-dehydropantoate 2-reductase</fullName>
        <ecNumber evidence="4 11">1.1.1.169</ecNumber>
    </recommendedName>
    <alternativeName>
        <fullName evidence="9 11">Ketopantoate reductase</fullName>
    </alternativeName>
</protein>
<evidence type="ECO:0000259" key="13">
    <source>
        <dbReference type="Pfam" id="PF08546"/>
    </source>
</evidence>
<evidence type="ECO:0000256" key="8">
    <source>
        <dbReference type="ARBA" id="ARBA00023002"/>
    </source>
</evidence>
<comment type="function">
    <text evidence="1 11">Catalyzes the NADPH-dependent reduction of ketopantoate into pantoic acid.</text>
</comment>
<comment type="caution">
    <text evidence="14">The sequence shown here is derived from an EMBL/GenBank/DDBJ whole genome shotgun (WGS) entry which is preliminary data.</text>
</comment>
<dbReference type="InterPro" id="IPR036291">
    <property type="entry name" value="NAD(P)-bd_dom_sf"/>
</dbReference>
<evidence type="ECO:0000256" key="6">
    <source>
        <dbReference type="ARBA" id="ARBA00022655"/>
    </source>
</evidence>
<dbReference type="Gene3D" id="1.10.1040.10">
    <property type="entry name" value="N-(1-d-carboxylethyl)-l-norvaline Dehydrogenase, domain 2"/>
    <property type="match status" value="1"/>
</dbReference>
<comment type="similarity">
    <text evidence="3 11">Belongs to the ketopantoate reductase family.</text>
</comment>
<dbReference type="UniPathway" id="UPA00028">
    <property type="reaction ID" value="UER00004"/>
</dbReference>
<dbReference type="InterPro" id="IPR013328">
    <property type="entry name" value="6PGD_dom2"/>
</dbReference>
<evidence type="ECO:0000256" key="4">
    <source>
        <dbReference type="ARBA" id="ARBA00013014"/>
    </source>
</evidence>
<dbReference type="PANTHER" id="PTHR21708">
    <property type="entry name" value="PROBABLE 2-DEHYDROPANTOATE 2-REDUCTASE"/>
    <property type="match status" value="1"/>
</dbReference>
<sequence>MKVMVLGAGALGGYFGARLQEAGHDVAYVARGEHLAAMQADGLRVESPLGDIRLPRVHAVADPREAGPADLVLFMVKTYDAEAAARSLKPVMRPETLVITAQNGVSAQPILAEAVGRSAVLPGAVYMPADIRAPGVIRHSAAFHRIVFGPWEAEAMPGARDIRTAFTSAGLDAQVSEDIWALLWQKFVMMAANSAITTLTRLDIGPIRETPETLDLLRRLVDETFQVARATHPSVGEDAAAKALDFLLREAPPTMHASMLDDLRRGKRLELPWLSGEVVRRGRALGIDTPAHEVVVGALMPYAQGNPAA</sequence>
<dbReference type="Proteomes" id="UP000245390">
    <property type="component" value="Unassembled WGS sequence"/>
</dbReference>
<reference evidence="14 15" key="1">
    <citation type="submission" date="2018-05" db="EMBL/GenBank/DDBJ databases">
        <title>Genomic Encyclopedia of Type Strains, Phase IV (KMG-IV): sequencing the most valuable type-strain genomes for metagenomic binning, comparative biology and taxonomic classification.</title>
        <authorList>
            <person name="Goeker M."/>
        </authorList>
    </citation>
    <scope>NUCLEOTIDE SEQUENCE [LARGE SCALE GENOMIC DNA]</scope>
    <source>
        <strain evidence="14 15">DSM 103371</strain>
    </source>
</reference>
<dbReference type="Gene3D" id="3.40.50.720">
    <property type="entry name" value="NAD(P)-binding Rossmann-like Domain"/>
    <property type="match status" value="1"/>
</dbReference>
<dbReference type="KEGG" id="salo:EF888_16650"/>
<dbReference type="SUPFAM" id="SSF48179">
    <property type="entry name" value="6-phosphogluconate dehydrogenase C-terminal domain-like"/>
    <property type="match status" value="1"/>
</dbReference>
<gene>
    <name evidence="14" type="ORF">C8D95_10655</name>
</gene>
<evidence type="ECO:0000256" key="11">
    <source>
        <dbReference type="RuleBase" id="RU362068"/>
    </source>
</evidence>
<feature type="domain" description="Ketopantoate reductase N-terminal" evidence="12">
    <location>
        <begin position="3"/>
        <end position="152"/>
    </location>
</feature>
<dbReference type="PANTHER" id="PTHR21708:SF26">
    <property type="entry name" value="2-DEHYDROPANTOATE 2-REDUCTASE"/>
    <property type="match status" value="1"/>
</dbReference>
<dbReference type="RefSeq" id="WP_109759748.1">
    <property type="nucleotide sequence ID" value="NZ_CP034588.1"/>
</dbReference>
<comment type="catalytic activity">
    <reaction evidence="10 11">
        <text>(R)-pantoate + NADP(+) = 2-dehydropantoate + NADPH + H(+)</text>
        <dbReference type="Rhea" id="RHEA:16233"/>
        <dbReference type="ChEBI" id="CHEBI:11561"/>
        <dbReference type="ChEBI" id="CHEBI:15378"/>
        <dbReference type="ChEBI" id="CHEBI:15980"/>
        <dbReference type="ChEBI" id="CHEBI:57783"/>
        <dbReference type="ChEBI" id="CHEBI:58349"/>
        <dbReference type="EC" id="1.1.1.169"/>
    </reaction>
</comment>
<dbReference type="Pfam" id="PF02558">
    <property type="entry name" value="ApbA"/>
    <property type="match status" value="1"/>
</dbReference>
<dbReference type="InterPro" id="IPR008927">
    <property type="entry name" value="6-PGluconate_DH-like_C_sf"/>
</dbReference>
<evidence type="ECO:0000256" key="2">
    <source>
        <dbReference type="ARBA" id="ARBA00004994"/>
    </source>
</evidence>
<organism evidence="14 15">
    <name type="scientific">Silicimonas algicola</name>
    <dbReference type="NCBI Taxonomy" id="1826607"/>
    <lineage>
        <taxon>Bacteria</taxon>
        <taxon>Pseudomonadati</taxon>
        <taxon>Pseudomonadota</taxon>
        <taxon>Alphaproteobacteria</taxon>
        <taxon>Rhodobacterales</taxon>
        <taxon>Paracoccaceae</taxon>
    </lineage>
</organism>
<dbReference type="OrthoDB" id="9796561at2"/>
<evidence type="ECO:0000256" key="7">
    <source>
        <dbReference type="ARBA" id="ARBA00022857"/>
    </source>
</evidence>
<dbReference type="InterPro" id="IPR013332">
    <property type="entry name" value="KPR_N"/>
</dbReference>
<dbReference type="InterPro" id="IPR051402">
    <property type="entry name" value="KPR-Related"/>
</dbReference>
<evidence type="ECO:0000313" key="14">
    <source>
        <dbReference type="EMBL" id="PWK55660.1"/>
    </source>
</evidence>
<dbReference type="Pfam" id="PF08546">
    <property type="entry name" value="ApbA_C"/>
    <property type="match status" value="1"/>
</dbReference>
<dbReference type="AlphaFoldDB" id="A0A316G7A3"/>
<feature type="domain" description="Ketopantoate reductase C-terminal" evidence="13">
    <location>
        <begin position="178"/>
        <end position="300"/>
    </location>
</feature>
<proteinExistence type="inferred from homology"/>
<dbReference type="InterPro" id="IPR003710">
    <property type="entry name" value="ApbA"/>
</dbReference>
<dbReference type="InterPro" id="IPR013752">
    <property type="entry name" value="KPA_reductase"/>
</dbReference>
<evidence type="ECO:0000259" key="12">
    <source>
        <dbReference type="Pfam" id="PF02558"/>
    </source>
</evidence>